<name>A0A7Y9FHC2_9CELL</name>
<dbReference type="SMART" id="SM00530">
    <property type="entry name" value="HTH_XRE"/>
    <property type="match status" value="1"/>
</dbReference>
<dbReference type="AlphaFoldDB" id="A0A7Y9FHC2"/>
<evidence type="ECO:0000259" key="1">
    <source>
        <dbReference type="PROSITE" id="PS50943"/>
    </source>
</evidence>
<reference evidence="2 5" key="2">
    <citation type="submission" date="2021-01" db="EMBL/GenBank/DDBJ databases">
        <title>Whole genome shotgun sequence of Cellulomonas oligotrophica NBRC 109435.</title>
        <authorList>
            <person name="Komaki H."/>
            <person name="Tamura T."/>
        </authorList>
    </citation>
    <scope>NUCLEOTIDE SEQUENCE [LARGE SCALE GENOMIC DNA]</scope>
    <source>
        <strain evidence="2 5">NBRC 109435</strain>
    </source>
</reference>
<evidence type="ECO:0000313" key="5">
    <source>
        <dbReference type="Proteomes" id="UP000618382"/>
    </source>
</evidence>
<gene>
    <name evidence="3" type="ORF">BKA21_002889</name>
    <name evidence="2" type="ORF">Col01nite_34180</name>
</gene>
<feature type="domain" description="HTH cro/C1-type" evidence="1">
    <location>
        <begin position="14"/>
        <end position="68"/>
    </location>
</feature>
<accession>A0A7Y9FHC2</accession>
<dbReference type="RefSeq" id="WP_140460619.1">
    <property type="nucleotide sequence ID" value="NZ_BAABFI010000007.1"/>
</dbReference>
<dbReference type="CDD" id="cd00093">
    <property type="entry name" value="HTH_XRE"/>
    <property type="match status" value="1"/>
</dbReference>
<dbReference type="InterPro" id="IPR010982">
    <property type="entry name" value="Lambda_DNA-bd_dom_sf"/>
</dbReference>
<dbReference type="GO" id="GO:0003677">
    <property type="term" value="F:DNA binding"/>
    <property type="evidence" value="ECO:0007669"/>
    <property type="project" value="InterPro"/>
</dbReference>
<evidence type="ECO:0000313" key="3">
    <source>
        <dbReference type="EMBL" id="NYD87340.1"/>
    </source>
</evidence>
<protein>
    <submittedName>
        <fullName evidence="3">Transcriptional regulator with XRE-family HTH domain</fullName>
    </submittedName>
</protein>
<dbReference type="Proteomes" id="UP000618382">
    <property type="component" value="Unassembled WGS sequence"/>
</dbReference>
<dbReference type="SUPFAM" id="SSF47413">
    <property type="entry name" value="lambda repressor-like DNA-binding domains"/>
    <property type="match status" value="1"/>
</dbReference>
<dbReference type="InterPro" id="IPR001387">
    <property type="entry name" value="Cro/C1-type_HTH"/>
</dbReference>
<dbReference type="Proteomes" id="UP000577956">
    <property type="component" value="Unassembled WGS sequence"/>
</dbReference>
<organism evidence="3 4">
    <name type="scientific">Cellulomonas oligotrophica</name>
    <dbReference type="NCBI Taxonomy" id="931536"/>
    <lineage>
        <taxon>Bacteria</taxon>
        <taxon>Bacillati</taxon>
        <taxon>Actinomycetota</taxon>
        <taxon>Actinomycetes</taxon>
        <taxon>Micrococcales</taxon>
        <taxon>Cellulomonadaceae</taxon>
        <taxon>Cellulomonas</taxon>
    </lineage>
</organism>
<keyword evidence="5" id="KW-1185">Reference proteome</keyword>
<dbReference type="EMBL" id="BONN01000014">
    <property type="protein sequence ID" value="GIG34259.1"/>
    <property type="molecule type" value="Genomic_DNA"/>
</dbReference>
<evidence type="ECO:0000313" key="4">
    <source>
        <dbReference type="Proteomes" id="UP000577956"/>
    </source>
</evidence>
<reference evidence="3 4" key="1">
    <citation type="submission" date="2020-07" db="EMBL/GenBank/DDBJ databases">
        <title>Sequencing the genomes of 1000 actinobacteria strains.</title>
        <authorList>
            <person name="Klenk H.-P."/>
        </authorList>
    </citation>
    <scope>NUCLEOTIDE SEQUENCE [LARGE SCALE GENOMIC DNA]</scope>
    <source>
        <strain evidence="3 4">DSM 24482</strain>
    </source>
</reference>
<proteinExistence type="predicted"/>
<sequence length="88" mass="9525">MDLVPTALVLGARLRAERHAQGLTQAQLAERAHVSRAFVIDLEQGRRAGAELARVLAVVRALGLVLAIGEDRRKTFDEALDDLLDGTP</sequence>
<dbReference type="Pfam" id="PF13560">
    <property type="entry name" value="HTH_31"/>
    <property type="match status" value="1"/>
</dbReference>
<dbReference type="Gene3D" id="1.10.260.40">
    <property type="entry name" value="lambda repressor-like DNA-binding domains"/>
    <property type="match status" value="1"/>
</dbReference>
<evidence type="ECO:0000313" key="2">
    <source>
        <dbReference type="EMBL" id="GIG34259.1"/>
    </source>
</evidence>
<dbReference type="EMBL" id="JACCBK010000001">
    <property type="protein sequence ID" value="NYD87340.1"/>
    <property type="molecule type" value="Genomic_DNA"/>
</dbReference>
<comment type="caution">
    <text evidence="3">The sequence shown here is derived from an EMBL/GenBank/DDBJ whole genome shotgun (WGS) entry which is preliminary data.</text>
</comment>
<dbReference type="PROSITE" id="PS50943">
    <property type="entry name" value="HTH_CROC1"/>
    <property type="match status" value="1"/>
</dbReference>